<dbReference type="SUPFAM" id="SSF142984">
    <property type="entry name" value="Nqo1 middle domain-like"/>
    <property type="match status" value="1"/>
</dbReference>
<evidence type="ECO:0000313" key="9">
    <source>
        <dbReference type="EMBL" id="RKD32776.1"/>
    </source>
</evidence>
<dbReference type="InterPro" id="IPR017900">
    <property type="entry name" value="4Fe4S_Fe_S_CS"/>
</dbReference>
<dbReference type="SUPFAM" id="SSF142019">
    <property type="entry name" value="Nqo1 FMN-binding domain-like"/>
    <property type="match status" value="1"/>
</dbReference>
<dbReference type="GO" id="GO:0046872">
    <property type="term" value="F:metal ion binding"/>
    <property type="evidence" value="ECO:0007669"/>
    <property type="project" value="UniProtKB-KW"/>
</dbReference>
<dbReference type="EMBL" id="MCIB01000009">
    <property type="protein sequence ID" value="RKD32776.1"/>
    <property type="molecule type" value="Genomic_DNA"/>
</dbReference>
<comment type="caution">
    <text evidence="9">The sequence shown here is derived from an EMBL/GenBank/DDBJ whole genome shotgun (WGS) entry which is preliminary data.</text>
</comment>
<dbReference type="Pfam" id="PF01512">
    <property type="entry name" value="Complex1_51K"/>
    <property type="match status" value="1"/>
</dbReference>
<dbReference type="Proteomes" id="UP000284177">
    <property type="component" value="Unassembled WGS sequence"/>
</dbReference>
<dbReference type="InterPro" id="IPR037225">
    <property type="entry name" value="Nuo51_FMN-bd_sf"/>
</dbReference>
<proteinExistence type="predicted"/>
<evidence type="ECO:0000256" key="3">
    <source>
        <dbReference type="ARBA" id="ARBA00022723"/>
    </source>
</evidence>
<keyword evidence="6" id="KW-0408">Iron</keyword>
<accession>A0A419T5R3</accession>
<dbReference type="GO" id="GO:0051539">
    <property type="term" value="F:4 iron, 4 sulfur cluster binding"/>
    <property type="evidence" value="ECO:0007669"/>
    <property type="project" value="UniProtKB-KW"/>
</dbReference>
<evidence type="ECO:0000259" key="8">
    <source>
        <dbReference type="PROSITE" id="PS51379"/>
    </source>
</evidence>
<protein>
    <submittedName>
        <fullName evidence="9">NADH dehydrogenase</fullName>
    </submittedName>
</protein>
<dbReference type="AlphaFoldDB" id="A0A419T5R3"/>
<keyword evidence="4" id="KW-0677">Repeat</keyword>
<dbReference type="Pfam" id="PF10531">
    <property type="entry name" value="SLBB"/>
    <property type="match status" value="1"/>
</dbReference>
<dbReference type="Pfam" id="PF13534">
    <property type="entry name" value="Fer4_17"/>
    <property type="match status" value="1"/>
</dbReference>
<gene>
    <name evidence="9" type="ORF">BET03_10545</name>
</gene>
<dbReference type="PANTHER" id="PTHR43034:SF2">
    <property type="entry name" value="ION-TRANSLOCATING OXIDOREDUCTASE COMPLEX SUBUNIT C"/>
    <property type="match status" value="1"/>
</dbReference>
<dbReference type="InterPro" id="IPR017896">
    <property type="entry name" value="4Fe4S_Fe-S-bd"/>
</dbReference>
<evidence type="ECO:0000256" key="7">
    <source>
        <dbReference type="ARBA" id="ARBA00023014"/>
    </source>
</evidence>
<keyword evidence="7" id="KW-0411">Iron-sulfur</keyword>
<keyword evidence="3" id="KW-0479">Metal-binding</keyword>
<dbReference type="InterPro" id="IPR026902">
    <property type="entry name" value="RnfC_N"/>
</dbReference>
<evidence type="ECO:0000256" key="4">
    <source>
        <dbReference type="ARBA" id="ARBA00022737"/>
    </source>
</evidence>
<organism evidence="9 10">
    <name type="scientific">Thermohalobacter berrensis</name>
    <dbReference type="NCBI Taxonomy" id="99594"/>
    <lineage>
        <taxon>Bacteria</taxon>
        <taxon>Bacillati</taxon>
        <taxon>Bacillota</taxon>
        <taxon>Tissierellia</taxon>
        <taxon>Tissierellales</taxon>
        <taxon>Thermohalobacteraceae</taxon>
        <taxon>Thermohalobacter</taxon>
    </lineage>
</organism>
<evidence type="ECO:0000256" key="1">
    <source>
        <dbReference type="ARBA" id="ARBA00022448"/>
    </source>
</evidence>
<evidence type="ECO:0000256" key="2">
    <source>
        <dbReference type="ARBA" id="ARBA00022485"/>
    </source>
</evidence>
<dbReference type="PIRSF" id="PIRSF036408">
    <property type="entry name" value="PduS_prd"/>
    <property type="match status" value="1"/>
</dbReference>
<dbReference type="PANTHER" id="PTHR43034">
    <property type="entry name" value="ION-TRANSLOCATING OXIDOREDUCTASE COMPLEX SUBUNIT C"/>
    <property type="match status" value="1"/>
</dbReference>
<keyword evidence="5" id="KW-0249">Electron transport</keyword>
<dbReference type="InterPro" id="IPR017054">
    <property type="entry name" value="PduS"/>
</dbReference>
<keyword evidence="10" id="KW-1185">Reference proteome</keyword>
<dbReference type="RefSeq" id="WP_120168328.1">
    <property type="nucleotide sequence ID" value="NZ_MCIB01000009.1"/>
</dbReference>
<reference evidence="9 10" key="1">
    <citation type="submission" date="2016-08" db="EMBL/GenBank/DDBJ databases">
        <title>Novel Firmicutes and Novel Genomes.</title>
        <authorList>
            <person name="Poppleton D.I."/>
            <person name="Gribaldo S."/>
        </authorList>
    </citation>
    <scope>NUCLEOTIDE SEQUENCE [LARGE SCALE GENOMIC DNA]</scope>
    <source>
        <strain evidence="9 10">CTT3</strain>
    </source>
</reference>
<evidence type="ECO:0000256" key="5">
    <source>
        <dbReference type="ARBA" id="ARBA00022982"/>
    </source>
</evidence>
<evidence type="ECO:0000256" key="6">
    <source>
        <dbReference type="ARBA" id="ARBA00023004"/>
    </source>
</evidence>
<dbReference type="Pfam" id="PF13375">
    <property type="entry name" value="RnfC_N"/>
    <property type="match status" value="1"/>
</dbReference>
<evidence type="ECO:0000313" key="10">
    <source>
        <dbReference type="Proteomes" id="UP000284177"/>
    </source>
</evidence>
<dbReference type="Gene3D" id="3.40.50.11540">
    <property type="entry name" value="NADH-ubiquinone oxidoreductase 51kDa subunit"/>
    <property type="match status" value="1"/>
</dbReference>
<name>A0A419T5R3_9FIRM</name>
<dbReference type="GO" id="GO:0016020">
    <property type="term" value="C:membrane"/>
    <property type="evidence" value="ECO:0007669"/>
    <property type="project" value="InterPro"/>
</dbReference>
<dbReference type="InterPro" id="IPR011538">
    <property type="entry name" value="Nuo51_FMN-bd"/>
</dbReference>
<dbReference type="OrthoDB" id="9767754at2"/>
<dbReference type="GO" id="GO:0009055">
    <property type="term" value="F:electron transfer activity"/>
    <property type="evidence" value="ECO:0007669"/>
    <property type="project" value="InterPro"/>
</dbReference>
<dbReference type="InterPro" id="IPR019554">
    <property type="entry name" value="Soluble_ligand-bd"/>
</dbReference>
<dbReference type="InterPro" id="IPR010208">
    <property type="entry name" value="Ion_transpt_RnfC/RsxC"/>
</dbReference>
<dbReference type="PROSITE" id="PS00198">
    <property type="entry name" value="4FE4S_FER_1"/>
    <property type="match status" value="1"/>
</dbReference>
<sequence>MGKDLLQLVKEAGVVGAGGAGFPTHVKLSGKAEYVIVNGAECEPLLRVDQQLLAYKTQKILSTLDIVVNKVGAKKGIIALKKKYKRAIESLKKYKGKYENIELFTLEDFYPAGDEQVTVYEALNRVIPEGGIPLDVKVIVINVETILNVFNALKGKSVTEKYVTVTGVVKNPLTVKVAIGTRILDIIKLVGGTTIEDFQVIEGGPMMGTVIKDINEPIKKTTKGIIVLPKNHTILISKNKNLEKVLKEARIACCYCSLCTEVCPRNLLGHKLYPDKMMKAFSYCNFSQWKLSITDANLCSECRLCEQACIMGLQPWKLNKFLKNKLKKEGIRNTNRKKSNNVNPFREYRKYPIKKLIYKLGIQQYNVEAPLKEDLKLNINFVIIPCKQHIGQKAYPIVKKGDNVSKGQKIAKIKGNNLGALIHASVDGIVEKVNEDAILIKKSHII</sequence>
<feature type="domain" description="4Fe-4S ferredoxin-type" evidence="8">
    <location>
        <begin position="289"/>
        <end position="319"/>
    </location>
</feature>
<dbReference type="SUPFAM" id="SSF46548">
    <property type="entry name" value="alpha-helical ferredoxin"/>
    <property type="match status" value="1"/>
</dbReference>
<dbReference type="PROSITE" id="PS51379">
    <property type="entry name" value="4FE4S_FER_2"/>
    <property type="match status" value="1"/>
</dbReference>
<keyword evidence="2" id="KW-0004">4Fe-4S</keyword>
<keyword evidence="1" id="KW-0813">Transport</keyword>